<evidence type="ECO:0000313" key="3">
    <source>
        <dbReference type="WBParaSite" id="SCUD_0001780601-mRNA-1"/>
    </source>
</evidence>
<sequence>MHQYGRIQIEHKERCKALLKRQLEVGEPVMFMHDI</sequence>
<name>A0A183KRW7_9TREM</name>
<gene>
    <name evidence="1" type="ORF">SCUD_LOCUS17803</name>
</gene>
<proteinExistence type="predicted"/>
<evidence type="ECO:0000313" key="2">
    <source>
        <dbReference type="Proteomes" id="UP000279833"/>
    </source>
</evidence>
<evidence type="ECO:0000313" key="1">
    <source>
        <dbReference type="EMBL" id="VDP64287.1"/>
    </source>
</evidence>
<reference evidence="1 2" key="2">
    <citation type="submission" date="2018-11" db="EMBL/GenBank/DDBJ databases">
        <authorList>
            <consortium name="Pathogen Informatics"/>
        </authorList>
    </citation>
    <scope>NUCLEOTIDE SEQUENCE [LARGE SCALE GENOMIC DNA]</scope>
    <source>
        <strain evidence="1">Dakar</strain>
        <strain evidence="2">Dakar, Senegal</strain>
    </source>
</reference>
<dbReference type="Proteomes" id="UP000279833">
    <property type="component" value="Unassembled WGS sequence"/>
</dbReference>
<accession>A0A183KRW7</accession>
<keyword evidence="2" id="KW-1185">Reference proteome</keyword>
<organism evidence="3">
    <name type="scientific">Schistosoma curassoni</name>
    <dbReference type="NCBI Taxonomy" id="6186"/>
    <lineage>
        <taxon>Eukaryota</taxon>
        <taxon>Metazoa</taxon>
        <taxon>Spiralia</taxon>
        <taxon>Lophotrochozoa</taxon>
        <taxon>Platyhelminthes</taxon>
        <taxon>Trematoda</taxon>
        <taxon>Digenea</taxon>
        <taxon>Strigeidida</taxon>
        <taxon>Schistosomatoidea</taxon>
        <taxon>Schistosomatidae</taxon>
        <taxon>Schistosoma</taxon>
    </lineage>
</organism>
<dbReference type="WBParaSite" id="SCUD_0001780601-mRNA-1">
    <property type="protein sequence ID" value="SCUD_0001780601-mRNA-1"/>
    <property type="gene ID" value="SCUD_0001780601"/>
</dbReference>
<protein>
    <submittedName>
        <fullName evidence="3">ATP-dependent DNA helicase RecG</fullName>
    </submittedName>
</protein>
<dbReference type="AlphaFoldDB" id="A0A183KRW7"/>
<reference evidence="3" key="1">
    <citation type="submission" date="2016-06" db="UniProtKB">
        <authorList>
            <consortium name="WormBaseParasite"/>
        </authorList>
    </citation>
    <scope>IDENTIFICATION</scope>
</reference>
<dbReference type="EMBL" id="UZAK01040237">
    <property type="protein sequence ID" value="VDP64287.1"/>
    <property type="molecule type" value="Genomic_DNA"/>
</dbReference>